<keyword evidence="13" id="KW-1185">Reference proteome</keyword>
<feature type="region of interest" description="Disordered" evidence="10">
    <location>
        <begin position="95"/>
        <end position="120"/>
    </location>
</feature>
<accession>A0A9P7FSG1</accession>
<feature type="region of interest" description="Disordered" evidence="10">
    <location>
        <begin position="448"/>
        <end position="639"/>
    </location>
</feature>
<dbReference type="PROSITE" id="PS50157">
    <property type="entry name" value="ZINC_FINGER_C2H2_2"/>
    <property type="match status" value="2"/>
</dbReference>
<evidence type="ECO:0000256" key="5">
    <source>
        <dbReference type="ARBA" id="ARBA00022833"/>
    </source>
</evidence>
<dbReference type="SMART" id="SM00355">
    <property type="entry name" value="ZnF_C2H2"/>
    <property type="match status" value="2"/>
</dbReference>
<dbReference type="PROSITE" id="PS00028">
    <property type="entry name" value="ZINC_FINGER_C2H2_1"/>
    <property type="match status" value="2"/>
</dbReference>
<evidence type="ECO:0000259" key="11">
    <source>
        <dbReference type="PROSITE" id="PS50157"/>
    </source>
</evidence>
<dbReference type="GO" id="GO:0000981">
    <property type="term" value="F:DNA-binding transcription factor activity, RNA polymerase II-specific"/>
    <property type="evidence" value="ECO:0007669"/>
    <property type="project" value="UniProtKB-ARBA"/>
</dbReference>
<feature type="compositionally biased region" description="Acidic residues" evidence="10">
    <location>
        <begin position="508"/>
        <end position="527"/>
    </location>
</feature>
<evidence type="ECO:0000256" key="10">
    <source>
        <dbReference type="SAM" id="MobiDB-lite"/>
    </source>
</evidence>
<evidence type="ECO:0000313" key="12">
    <source>
        <dbReference type="EMBL" id="KAG5635433.1"/>
    </source>
</evidence>
<dbReference type="GO" id="GO:0008270">
    <property type="term" value="F:zinc ion binding"/>
    <property type="evidence" value="ECO:0007669"/>
    <property type="project" value="UniProtKB-KW"/>
</dbReference>
<evidence type="ECO:0000256" key="1">
    <source>
        <dbReference type="ARBA" id="ARBA00004123"/>
    </source>
</evidence>
<reference evidence="12" key="2">
    <citation type="submission" date="2021-10" db="EMBL/GenBank/DDBJ databases">
        <title>Phylogenomics reveals ancestral predisposition of the termite-cultivated fungus Termitomyces towards a domesticated lifestyle.</title>
        <authorList>
            <person name="Auxier B."/>
            <person name="Grum-Grzhimaylo A."/>
            <person name="Cardenas M.E."/>
            <person name="Lodge J.D."/>
            <person name="Laessoe T."/>
            <person name="Pedersen O."/>
            <person name="Smith M.E."/>
            <person name="Kuyper T.W."/>
            <person name="Franco-Molano E.A."/>
            <person name="Baroni T.J."/>
            <person name="Aanen D.K."/>
        </authorList>
    </citation>
    <scope>NUCLEOTIDE SEQUENCE</scope>
    <source>
        <strain evidence="12">D49</strain>
    </source>
</reference>
<evidence type="ECO:0000256" key="8">
    <source>
        <dbReference type="ARBA" id="ARBA00023242"/>
    </source>
</evidence>
<keyword evidence="5" id="KW-0862">Zinc</keyword>
<evidence type="ECO:0000256" key="4">
    <source>
        <dbReference type="ARBA" id="ARBA00022771"/>
    </source>
</evidence>
<dbReference type="SUPFAM" id="SSF57667">
    <property type="entry name" value="beta-beta-alpha zinc fingers"/>
    <property type="match status" value="1"/>
</dbReference>
<dbReference type="EMBL" id="JABCKI010006093">
    <property type="protein sequence ID" value="KAG5635433.1"/>
    <property type="molecule type" value="Genomic_DNA"/>
</dbReference>
<dbReference type="InterPro" id="IPR036236">
    <property type="entry name" value="Znf_C2H2_sf"/>
</dbReference>
<feature type="compositionally biased region" description="Low complexity" evidence="10">
    <location>
        <begin position="1"/>
        <end position="27"/>
    </location>
</feature>
<keyword evidence="3" id="KW-0677">Repeat</keyword>
<dbReference type="Proteomes" id="UP000717328">
    <property type="component" value="Unassembled WGS sequence"/>
</dbReference>
<organism evidence="12 13">
    <name type="scientific">Sphagnurus paluster</name>
    <dbReference type="NCBI Taxonomy" id="117069"/>
    <lineage>
        <taxon>Eukaryota</taxon>
        <taxon>Fungi</taxon>
        <taxon>Dikarya</taxon>
        <taxon>Basidiomycota</taxon>
        <taxon>Agaricomycotina</taxon>
        <taxon>Agaricomycetes</taxon>
        <taxon>Agaricomycetidae</taxon>
        <taxon>Agaricales</taxon>
        <taxon>Tricholomatineae</taxon>
        <taxon>Lyophyllaceae</taxon>
        <taxon>Sphagnurus</taxon>
    </lineage>
</organism>
<keyword evidence="8" id="KW-0539">Nucleus</keyword>
<dbReference type="InterPro" id="IPR013087">
    <property type="entry name" value="Znf_C2H2_type"/>
</dbReference>
<dbReference type="PANTHER" id="PTHR47428">
    <property type="entry name" value="REGULATORY PROTEIN MIG1-RELATED"/>
    <property type="match status" value="1"/>
</dbReference>
<dbReference type="GO" id="GO:0000978">
    <property type="term" value="F:RNA polymerase II cis-regulatory region sequence-specific DNA binding"/>
    <property type="evidence" value="ECO:0007669"/>
    <property type="project" value="TreeGrafter"/>
</dbReference>
<feature type="compositionally biased region" description="Polar residues" evidence="10">
    <location>
        <begin position="212"/>
        <end position="226"/>
    </location>
</feature>
<reference evidence="12" key="1">
    <citation type="submission" date="2021-02" db="EMBL/GenBank/DDBJ databases">
        <authorList>
            <person name="Nieuwenhuis M."/>
            <person name="Van De Peppel L.J.J."/>
        </authorList>
    </citation>
    <scope>NUCLEOTIDE SEQUENCE</scope>
    <source>
        <strain evidence="12">D49</strain>
    </source>
</reference>
<sequence>MSEPVSPTYTSYSVPSPFSSGSSASYPNRSPVSDAFDTISDSDNHRHPNSMEDYSLAYPQPSSSLPVYTELGYIAHHDFDYNVVNWSASDMAMPKRQQAQSIPQQYHQHPSYRSAPSQDLPSEVERLKNLALYIPPSSPSHFHHTHPTVIHSPIPITVTSNIPSHHSPHPTSQSLQNSHRVHHHSQEQYFDVDGDEWRGSPTAHAQYPPSYAHSQPHSVAMNQGYSSIHGDPSQAPTLRRTVSDYSQHLSGNALRIKQEDMDMYASLGQYSGRPHAHSSPRHAHIFDLSAEPKSAVLTPSPHMQQPPPLSPNYYARAAPELHQHHQQPHPQHHQQHSFAIHPAELSPSVPQTSFDAHAPPVEVGYAADVRYEQGRYSAESGYAEVCDPQFVSGCVVPDKGELADPGRESDIDDGWDARRRCLEAEYAAAVAAGEQREQVVVPDQGADVDADADADADGEDDIDAGYASSGYAPPPQLLRQDHDAGHQRVESPDLHQEQRRREALSHNDDDEDDGEDDEPESEDDDSRDPEFVLRRPRRHTSASYPEGRYLRSTRYNPYPSYSSASPTGRYSDDFPQNQYPSQPLRPRRSYSHNSVSPSVSESNAPLSAGGMNRRRSRPTSTLPIPVPVPNLTKKSRGRRVPTMEDFQDDEVQPPVKAAGVKKKGSAGLAAKGMRTYTCDVDGCGKLFARGEHLKRHVRSIHTYEKPHRCPYPGCGKDFSRHDNLGQHMRVHKDYVPPKDGHNGYKV</sequence>
<feature type="domain" description="C2H2-type" evidence="11">
    <location>
        <begin position="707"/>
        <end position="736"/>
    </location>
</feature>
<dbReference type="Gene3D" id="3.30.160.60">
    <property type="entry name" value="Classic Zinc Finger"/>
    <property type="match status" value="2"/>
</dbReference>
<evidence type="ECO:0000256" key="2">
    <source>
        <dbReference type="ARBA" id="ARBA00022723"/>
    </source>
</evidence>
<keyword evidence="4 9" id="KW-0863">Zinc-finger</keyword>
<dbReference type="Pfam" id="PF00096">
    <property type="entry name" value="zf-C2H2"/>
    <property type="match status" value="2"/>
</dbReference>
<keyword evidence="6" id="KW-0805">Transcription regulation</keyword>
<dbReference type="GO" id="GO:0005737">
    <property type="term" value="C:cytoplasm"/>
    <property type="evidence" value="ECO:0007669"/>
    <property type="project" value="TreeGrafter"/>
</dbReference>
<dbReference type="FunFam" id="3.30.160.60:FF:000125">
    <property type="entry name" value="Putative zinc finger protein 143"/>
    <property type="match status" value="2"/>
</dbReference>
<dbReference type="InterPro" id="IPR051007">
    <property type="entry name" value="creA/MIG_C2H2-ZnF"/>
</dbReference>
<evidence type="ECO:0000313" key="13">
    <source>
        <dbReference type="Proteomes" id="UP000717328"/>
    </source>
</evidence>
<dbReference type="GO" id="GO:0000433">
    <property type="term" value="P:carbon catabolite repression of transcription from RNA polymerase II promoter by glucose"/>
    <property type="evidence" value="ECO:0007669"/>
    <property type="project" value="TreeGrafter"/>
</dbReference>
<dbReference type="OrthoDB" id="6365676at2759"/>
<dbReference type="PANTHER" id="PTHR47428:SF1">
    <property type="entry name" value="REGULATORY PROTEIN MIG1-RELATED"/>
    <property type="match status" value="1"/>
</dbReference>
<comment type="caution">
    <text evidence="12">The sequence shown here is derived from an EMBL/GenBank/DDBJ whole genome shotgun (WGS) entry which is preliminary data.</text>
</comment>
<dbReference type="GO" id="GO:0005634">
    <property type="term" value="C:nucleus"/>
    <property type="evidence" value="ECO:0007669"/>
    <property type="project" value="UniProtKB-SubCell"/>
</dbReference>
<comment type="subcellular location">
    <subcellularLocation>
        <location evidence="1">Nucleus</location>
    </subcellularLocation>
</comment>
<evidence type="ECO:0000256" key="7">
    <source>
        <dbReference type="ARBA" id="ARBA00023163"/>
    </source>
</evidence>
<protein>
    <recommendedName>
        <fullName evidence="11">C2H2-type domain-containing protein</fullName>
    </recommendedName>
</protein>
<feature type="region of interest" description="Disordered" evidence="10">
    <location>
        <begin position="1"/>
        <end position="53"/>
    </location>
</feature>
<feature type="compositionally biased region" description="Acidic residues" evidence="10">
    <location>
        <begin position="448"/>
        <end position="463"/>
    </location>
</feature>
<feature type="domain" description="C2H2-type" evidence="11">
    <location>
        <begin position="676"/>
        <end position="706"/>
    </location>
</feature>
<gene>
    <name evidence="12" type="ORF">H0H81_011270</name>
</gene>
<evidence type="ECO:0000256" key="6">
    <source>
        <dbReference type="ARBA" id="ARBA00023015"/>
    </source>
</evidence>
<keyword evidence="2" id="KW-0479">Metal-binding</keyword>
<proteinExistence type="predicted"/>
<feature type="compositionally biased region" description="Low complexity" evidence="10">
    <location>
        <begin position="163"/>
        <end position="172"/>
    </location>
</feature>
<feature type="region of interest" description="Disordered" evidence="10">
    <location>
        <begin position="160"/>
        <end position="236"/>
    </location>
</feature>
<feature type="compositionally biased region" description="Basic and acidic residues" evidence="10">
    <location>
        <begin position="479"/>
        <end position="507"/>
    </location>
</feature>
<feature type="compositionally biased region" description="Polar residues" evidence="10">
    <location>
        <begin position="97"/>
        <end position="108"/>
    </location>
</feature>
<feature type="compositionally biased region" description="Low complexity" evidence="10">
    <location>
        <begin position="555"/>
        <end position="566"/>
    </location>
</feature>
<dbReference type="AlphaFoldDB" id="A0A9P7FSG1"/>
<evidence type="ECO:0000256" key="9">
    <source>
        <dbReference type="PROSITE-ProRule" id="PRU00042"/>
    </source>
</evidence>
<feature type="compositionally biased region" description="Low complexity" evidence="10">
    <location>
        <begin position="591"/>
        <end position="603"/>
    </location>
</feature>
<name>A0A9P7FSG1_9AGAR</name>
<keyword evidence="7" id="KW-0804">Transcription</keyword>
<evidence type="ECO:0000256" key="3">
    <source>
        <dbReference type="ARBA" id="ARBA00022737"/>
    </source>
</evidence>